<feature type="compositionally biased region" description="Low complexity" evidence="2">
    <location>
        <begin position="510"/>
        <end position="519"/>
    </location>
</feature>
<dbReference type="RefSeq" id="WP_091350872.1">
    <property type="nucleotide sequence ID" value="NZ_FMAQ01000021.1"/>
</dbReference>
<evidence type="ECO:0000313" key="4">
    <source>
        <dbReference type="EMBL" id="SCC33844.1"/>
    </source>
</evidence>
<gene>
    <name evidence="4" type="ORF">GA0061081_12119</name>
</gene>
<dbReference type="InterPro" id="IPR005546">
    <property type="entry name" value="Autotransporte_beta"/>
</dbReference>
<dbReference type="GO" id="GO:0019867">
    <property type="term" value="C:outer membrane"/>
    <property type="evidence" value="ECO:0007669"/>
    <property type="project" value="InterPro"/>
</dbReference>
<proteinExistence type="predicted"/>
<dbReference type="SUPFAM" id="SSF103515">
    <property type="entry name" value="Autotransporter"/>
    <property type="match status" value="1"/>
</dbReference>
<evidence type="ECO:0000256" key="1">
    <source>
        <dbReference type="ARBA" id="ARBA00022729"/>
    </source>
</evidence>
<dbReference type="Pfam" id="PF03797">
    <property type="entry name" value="Autotransporter"/>
    <property type="match status" value="1"/>
</dbReference>
<keyword evidence="5" id="KW-1185">Reference proteome</keyword>
<dbReference type="PANTHER" id="PTHR35037:SF7">
    <property type="entry name" value="AUTOTRANSPORTER"/>
    <property type="match status" value="1"/>
</dbReference>
<evidence type="ECO:0000256" key="2">
    <source>
        <dbReference type="SAM" id="MobiDB-lite"/>
    </source>
</evidence>
<accession>A0A1C4DR04</accession>
<dbReference type="AlphaFoldDB" id="A0A1C4DR04"/>
<dbReference type="NCBIfam" id="TIGR01414">
    <property type="entry name" value="autotrans_barl"/>
    <property type="match status" value="1"/>
</dbReference>
<dbReference type="STRING" id="1798182.GA0061081_12119"/>
<dbReference type="InterPro" id="IPR036709">
    <property type="entry name" value="Autotransporte_beta_dom_sf"/>
</dbReference>
<keyword evidence="1" id="KW-0732">Signal</keyword>
<dbReference type="PROSITE" id="PS51208">
    <property type="entry name" value="AUTOTRANSPORTER"/>
    <property type="match status" value="1"/>
</dbReference>
<dbReference type="InterPro" id="IPR051551">
    <property type="entry name" value="Autotransporter_adhesion"/>
</dbReference>
<dbReference type="Gene3D" id="2.40.128.130">
    <property type="entry name" value="Autotransporter beta-domain"/>
    <property type="match status" value="1"/>
</dbReference>
<dbReference type="InterPro" id="IPR011050">
    <property type="entry name" value="Pectin_lyase_fold/virulence"/>
</dbReference>
<dbReference type="PANTHER" id="PTHR35037">
    <property type="entry name" value="C-TERMINAL REGION OF AIDA-LIKE PROTEIN"/>
    <property type="match status" value="1"/>
</dbReference>
<dbReference type="SMART" id="SM00869">
    <property type="entry name" value="Autotransporter"/>
    <property type="match status" value="1"/>
</dbReference>
<dbReference type="OrthoDB" id="6056869at2"/>
<protein>
    <submittedName>
        <fullName evidence="4">Outer membrane autotransporter barrel domain-containing protein</fullName>
    </submittedName>
</protein>
<feature type="region of interest" description="Disordered" evidence="2">
    <location>
        <begin position="506"/>
        <end position="531"/>
    </location>
</feature>
<dbReference type="Proteomes" id="UP000199670">
    <property type="component" value="Unassembled WGS sequence"/>
</dbReference>
<sequence length="837" mass="90143">MIHLNKITLLLRGALGILPMIPMLTDATVNINDTNISSYRTTGISTLRSNDDILIETSSATGPHINISTNGGIGLESNRKNITVGSLGSTDKFIIKGNVVGNQNSFYGISVRQLGRIVSNSELELNIVDGTGIYISSGSEGLFQKKVSITGTGTGGFYGIRSHNALSTSESKSEFNDKVYITSSGRDSSGIISIKSNNPNALASHLIFNDNVTIHMTGQRGIGIKTGVESGGLNANASSTVNFNNGLDVITEHGTTIYSNQQNGKVNIRSGSNINNIISRDNLQYNAVQADTGEVNIDGKTNLEGDIYATTTANGKGIINLNLTDGSTLLAAMENNVLTPLSKGDINLSLLGSQSQWKMTDNSSLDSLTLGNDAKISFGYSYATPSSVDVLNSTNAMRLVTNSLAGNGVFEMRTGIGQNIANDLLKIIGTGLATGNHKITLIDDKTGANSVTGNERITLVETEGGSAVFGLSSQSFDVGPYQFNTLTKVNGARGAGTEDWVLSGSLPHQNGNNNNNNDVGGNGNTPNKPIAQKPLLTHTAQNAANILNSSYLMNYVETQALLQRMGQLNMNNGASGDTWGRVYTGKLSSFNDSRLSNFDMNYYGFQLGVDRQLDNDNYDIYYGIMGGFGRGKIDHNVGDGNTKSYSAALYSTMQTNSGLYVDSLVKYMRMANKFNSRTGGGYNVKGDGDTDGFSVGAEVGQRFYSSEWYIEPQAQLTYSRQNNTTIKATNGLKTKLSSYNSLIGRTSVILGYEIQDSDNPANIYFKTGYLKEFDGETAYTFNHVAKEKYDFGGNWWDNGIGINMQFNKNHQIYGDIGYSLGNKFDQKQANVGYRYSF</sequence>
<dbReference type="InterPro" id="IPR012332">
    <property type="entry name" value="Autotransporter_pectin_lyase_C"/>
</dbReference>
<dbReference type="PRINTS" id="PR01484">
    <property type="entry name" value="PRTACTNFAMLY"/>
</dbReference>
<evidence type="ECO:0000313" key="5">
    <source>
        <dbReference type="Proteomes" id="UP000199670"/>
    </source>
</evidence>
<dbReference type="SUPFAM" id="SSF51126">
    <property type="entry name" value="Pectin lyase-like"/>
    <property type="match status" value="1"/>
</dbReference>
<dbReference type="Pfam" id="PF03212">
    <property type="entry name" value="Pertactin"/>
    <property type="match status" value="1"/>
</dbReference>
<evidence type="ECO:0000259" key="3">
    <source>
        <dbReference type="PROSITE" id="PS51208"/>
    </source>
</evidence>
<dbReference type="InterPro" id="IPR006315">
    <property type="entry name" value="OM_autotransptr_brl_dom"/>
</dbReference>
<organism evidence="4 5">
    <name type="scientific">Gilliamella bombicola</name>
    <dbReference type="NCBI Taxonomy" id="1798182"/>
    <lineage>
        <taxon>Bacteria</taxon>
        <taxon>Pseudomonadati</taxon>
        <taxon>Pseudomonadota</taxon>
        <taxon>Gammaproteobacteria</taxon>
        <taxon>Orbales</taxon>
        <taxon>Orbaceae</taxon>
        <taxon>Gilliamella</taxon>
    </lineage>
</organism>
<dbReference type="InterPro" id="IPR003991">
    <property type="entry name" value="Pertactin_virulence_factor"/>
</dbReference>
<reference evidence="5" key="1">
    <citation type="submission" date="2016-08" db="EMBL/GenBank/DDBJ databases">
        <authorList>
            <person name="Varghese N."/>
            <person name="Submissions Spin"/>
        </authorList>
    </citation>
    <scope>NUCLEOTIDE SEQUENCE [LARGE SCALE GENOMIC DNA]</scope>
    <source>
        <strain evidence="5">R-53248</strain>
    </source>
</reference>
<dbReference type="InterPro" id="IPR004899">
    <property type="entry name" value="Pertactin_central"/>
</dbReference>
<dbReference type="EMBL" id="FMAQ01000021">
    <property type="protein sequence ID" value="SCC33844.1"/>
    <property type="molecule type" value="Genomic_DNA"/>
</dbReference>
<feature type="domain" description="Autotransporter" evidence="3">
    <location>
        <begin position="571"/>
        <end position="837"/>
    </location>
</feature>
<name>A0A1C4DR04_9GAMM</name>
<dbReference type="Gene3D" id="2.160.20.20">
    <property type="match status" value="1"/>
</dbReference>